<keyword evidence="3" id="KW-1185">Reference proteome</keyword>
<dbReference type="AlphaFoldDB" id="A0A7W1WSM0"/>
<protein>
    <submittedName>
        <fullName evidence="2">HD domain-containing protein</fullName>
    </submittedName>
</protein>
<evidence type="ECO:0000313" key="2">
    <source>
        <dbReference type="EMBL" id="MBA4495291.1"/>
    </source>
</evidence>
<dbReference type="SUPFAM" id="SSF109604">
    <property type="entry name" value="HD-domain/PDEase-like"/>
    <property type="match status" value="1"/>
</dbReference>
<dbReference type="InterPro" id="IPR003607">
    <property type="entry name" value="HD/PDEase_dom"/>
</dbReference>
<dbReference type="Proteomes" id="UP000535491">
    <property type="component" value="Unassembled WGS sequence"/>
</dbReference>
<dbReference type="Gene3D" id="1.10.3210.10">
    <property type="entry name" value="Hypothetical protein af1432"/>
    <property type="match status" value="1"/>
</dbReference>
<organism evidence="2 3">
    <name type="scientific">Paenactinomyces guangxiensis</name>
    <dbReference type="NCBI Taxonomy" id="1490290"/>
    <lineage>
        <taxon>Bacteria</taxon>
        <taxon>Bacillati</taxon>
        <taxon>Bacillota</taxon>
        <taxon>Bacilli</taxon>
        <taxon>Bacillales</taxon>
        <taxon>Thermoactinomycetaceae</taxon>
        <taxon>Paenactinomyces</taxon>
    </lineage>
</organism>
<sequence>MKLLTSSQSNSILVDRKWLSQYIPDNSPRYQHILGVVHSMESLLPQLNIPNDWKPSLLQACYLHDIGYSPQLNKYNFHPLDGAIFAYHQGFSKSVVAAILFHSCSFEQVQQTRHDLNNIYQENHTLLDEQDKCFIDLVTYCDLHTSSSGQFITYLKRIQDVVDRYGPSHEVSRLMLANRPYYEETIARVNKLLGHK</sequence>
<feature type="domain" description="HD" evidence="1">
    <location>
        <begin position="29"/>
        <end position="107"/>
    </location>
</feature>
<dbReference type="InterPro" id="IPR006674">
    <property type="entry name" value="HD_domain"/>
</dbReference>
<accession>A0A7W1WSM0</accession>
<comment type="caution">
    <text evidence="2">The sequence shown here is derived from an EMBL/GenBank/DDBJ whole genome shotgun (WGS) entry which is preliminary data.</text>
</comment>
<dbReference type="Pfam" id="PF01966">
    <property type="entry name" value="HD"/>
    <property type="match status" value="1"/>
</dbReference>
<evidence type="ECO:0000259" key="1">
    <source>
        <dbReference type="Pfam" id="PF01966"/>
    </source>
</evidence>
<proteinExistence type="predicted"/>
<evidence type="ECO:0000313" key="3">
    <source>
        <dbReference type="Proteomes" id="UP000535491"/>
    </source>
</evidence>
<dbReference type="CDD" id="cd00077">
    <property type="entry name" value="HDc"/>
    <property type="match status" value="1"/>
</dbReference>
<reference evidence="2 3" key="1">
    <citation type="submission" date="2020-07" db="EMBL/GenBank/DDBJ databases">
        <authorList>
            <person name="Feng H."/>
        </authorList>
    </citation>
    <scope>NUCLEOTIDE SEQUENCE [LARGE SCALE GENOMIC DNA]</scope>
    <source>
        <strain evidence="3">s-10</strain>
    </source>
</reference>
<dbReference type="RefSeq" id="WP_181752574.1">
    <property type="nucleotide sequence ID" value="NZ_JACEIQ010000013.1"/>
</dbReference>
<dbReference type="EMBL" id="JACEIQ010000013">
    <property type="protein sequence ID" value="MBA4495291.1"/>
    <property type="molecule type" value="Genomic_DNA"/>
</dbReference>
<name>A0A7W1WSM0_9BACL</name>
<gene>
    <name evidence="2" type="ORF">H1191_13340</name>
</gene>